<name>A0A0S3AK29_9PROT</name>
<dbReference type="OrthoDB" id="8547866at2"/>
<evidence type="ECO:0000313" key="2">
    <source>
        <dbReference type="EMBL" id="SEQ44461.1"/>
    </source>
</evidence>
<dbReference type="KEGG" id="nur:ATY38_09205"/>
<dbReference type="STRING" id="44577.ATY38_09205"/>
<dbReference type="Proteomes" id="UP000181998">
    <property type="component" value="Unassembled WGS sequence"/>
</dbReference>
<evidence type="ECO:0000313" key="3">
    <source>
        <dbReference type="Proteomes" id="UP000181998"/>
    </source>
</evidence>
<sequence>MYCLIKEWPNKMATLMTEDGVVLWTFSDVEEARKVWQDWCSLQNDKNSSQPSKIGLPCTADLSEQIF</sequence>
<dbReference type="RefSeq" id="WP_062559037.1">
    <property type="nucleotide sequence ID" value="NZ_CP013341.1"/>
</dbReference>
<dbReference type="EMBL" id="FOFX01000054">
    <property type="protein sequence ID" value="SEQ44461.1"/>
    <property type="molecule type" value="Genomic_DNA"/>
</dbReference>
<reference evidence="2 3" key="2">
    <citation type="submission" date="2016-10" db="EMBL/GenBank/DDBJ databases">
        <authorList>
            <person name="de Groot N.N."/>
        </authorList>
    </citation>
    <scope>NUCLEOTIDE SEQUENCE [LARGE SCALE GENOMIC DNA]</scope>
    <source>
        <strain evidence="1">Nm10</strain>
        <strain evidence="2 3">Nm9</strain>
    </source>
</reference>
<dbReference type="EMBL" id="FNLN01000046">
    <property type="protein sequence ID" value="SDU29798.1"/>
    <property type="molecule type" value="Genomic_DNA"/>
</dbReference>
<dbReference type="AlphaFoldDB" id="A0A0S3AK29"/>
<organism evidence="2 3">
    <name type="scientific">Nitrosomonas ureae</name>
    <dbReference type="NCBI Taxonomy" id="44577"/>
    <lineage>
        <taxon>Bacteria</taxon>
        <taxon>Pseudomonadati</taxon>
        <taxon>Pseudomonadota</taxon>
        <taxon>Betaproteobacteria</taxon>
        <taxon>Nitrosomonadales</taxon>
        <taxon>Nitrosomonadaceae</taxon>
        <taxon>Nitrosomonas</taxon>
    </lineage>
</organism>
<protein>
    <submittedName>
        <fullName evidence="2">Uncharacterized protein</fullName>
    </submittedName>
</protein>
<accession>A0A0S3AK29</accession>
<evidence type="ECO:0000313" key="4">
    <source>
        <dbReference type="Proteomes" id="UP000182882"/>
    </source>
</evidence>
<reference evidence="4" key="1">
    <citation type="submission" date="2016-10" db="EMBL/GenBank/DDBJ databases">
        <authorList>
            <person name="Varghese N."/>
            <person name="Submissions S."/>
        </authorList>
    </citation>
    <scope>NUCLEOTIDE SEQUENCE [LARGE SCALE GENOMIC DNA]</scope>
    <source>
        <strain evidence="4">Nm10</strain>
    </source>
</reference>
<dbReference type="Proteomes" id="UP000182882">
    <property type="component" value="Unassembled WGS sequence"/>
</dbReference>
<proteinExistence type="predicted"/>
<evidence type="ECO:0000313" key="1">
    <source>
        <dbReference type="EMBL" id="SDU29798.1"/>
    </source>
</evidence>
<gene>
    <name evidence="1" type="ORF">SAMN05216406_1463</name>
    <name evidence="2" type="ORF">SAMN05421510_105413</name>
</gene>
<keyword evidence="4" id="KW-1185">Reference proteome</keyword>